<keyword evidence="9" id="KW-1185">Reference proteome</keyword>
<evidence type="ECO:0000256" key="5">
    <source>
        <dbReference type="ARBA" id="ARBA00023136"/>
    </source>
</evidence>
<evidence type="ECO:0000313" key="9">
    <source>
        <dbReference type="Proteomes" id="UP001652621"/>
    </source>
</evidence>
<organism evidence="9 10">
    <name type="scientific">Musca domestica</name>
    <name type="common">House fly</name>
    <dbReference type="NCBI Taxonomy" id="7370"/>
    <lineage>
        <taxon>Eukaryota</taxon>
        <taxon>Metazoa</taxon>
        <taxon>Ecdysozoa</taxon>
        <taxon>Arthropoda</taxon>
        <taxon>Hexapoda</taxon>
        <taxon>Insecta</taxon>
        <taxon>Pterygota</taxon>
        <taxon>Neoptera</taxon>
        <taxon>Endopterygota</taxon>
        <taxon>Diptera</taxon>
        <taxon>Brachycera</taxon>
        <taxon>Muscomorpha</taxon>
        <taxon>Muscoidea</taxon>
        <taxon>Muscidae</taxon>
        <taxon>Musca</taxon>
    </lineage>
</organism>
<feature type="transmembrane region" description="Helical" evidence="8">
    <location>
        <begin position="37"/>
        <end position="58"/>
    </location>
</feature>
<dbReference type="InterPro" id="IPR013604">
    <property type="entry name" value="7TM_chemorcpt"/>
</dbReference>
<name>A0ABM3V5D1_MUSDO</name>
<feature type="transmembrane region" description="Helical" evidence="8">
    <location>
        <begin position="132"/>
        <end position="155"/>
    </location>
</feature>
<protein>
    <recommendedName>
        <fullName evidence="8">Gustatory receptor</fullName>
    </recommendedName>
</protein>
<keyword evidence="5 8" id="KW-0472">Membrane</keyword>
<evidence type="ECO:0000313" key="10">
    <source>
        <dbReference type="RefSeq" id="XP_058980982.1"/>
    </source>
</evidence>
<evidence type="ECO:0000256" key="1">
    <source>
        <dbReference type="ARBA" id="ARBA00004651"/>
    </source>
</evidence>
<keyword evidence="4 8" id="KW-1133">Transmembrane helix</keyword>
<keyword evidence="3 8" id="KW-0812">Transmembrane</keyword>
<feature type="transmembrane region" description="Helical" evidence="8">
    <location>
        <begin position="289"/>
        <end position="313"/>
    </location>
</feature>
<comment type="similarity">
    <text evidence="8">Belongs to the insect chemoreceptor superfamily. Gustatory receptor (GR) family.</text>
</comment>
<evidence type="ECO:0000256" key="4">
    <source>
        <dbReference type="ARBA" id="ARBA00022989"/>
    </source>
</evidence>
<keyword evidence="7 8" id="KW-0807">Transducer</keyword>
<evidence type="ECO:0000256" key="7">
    <source>
        <dbReference type="ARBA" id="ARBA00023224"/>
    </source>
</evidence>
<dbReference type="PANTHER" id="PTHR21143:SF123">
    <property type="entry name" value="GUSTATORY RECEPTOR FOR SUGAR TASTE 43A-RELATED"/>
    <property type="match status" value="1"/>
</dbReference>
<evidence type="ECO:0000256" key="2">
    <source>
        <dbReference type="ARBA" id="ARBA00022475"/>
    </source>
</evidence>
<feature type="transmembrane region" description="Helical" evidence="8">
    <location>
        <begin position="325"/>
        <end position="343"/>
    </location>
</feature>
<reference evidence="10" key="1">
    <citation type="submission" date="2025-08" db="UniProtKB">
        <authorList>
            <consortium name="RefSeq"/>
        </authorList>
    </citation>
    <scope>IDENTIFICATION</scope>
    <source>
        <strain evidence="10">Aabys</strain>
        <tissue evidence="10">Whole body</tissue>
    </source>
</reference>
<proteinExistence type="inferred from homology"/>
<comment type="subcellular location">
    <subcellularLocation>
        <location evidence="1 8">Cell membrane</location>
        <topology evidence="1 8">Multi-pass membrane protein</topology>
    </subcellularLocation>
</comment>
<evidence type="ECO:0000256" key="3">
    <source>
        <dbReference type="ARBA" id="ARBA00022692"/>
    </source>
</evidence>
<evidence type="ECO:0000256" key="6">
    <source>
        <dbReference type="ARBA" id="ARBA00023170"/>
    </source>
</evidence>
<dbReference type="PANTHER" id="PTHR21143">
    <property type="entry name" value="INVERTEBRATE GUSTATORY RECEPTOR"/>
    <property type="match status" value="1"/>
</dbReference>
<comment type="function">
    <text evidence="8">Gustatory receptor which mediates acceptance or avoidance behavior, depending on its substrates.</text>
</comment>
<feature type="transmembrane region" description="Helical" evidence="8">
    <location>
        <begin position="78"/>
        <end position="104"/>
    </location>
</feature>
<accession>A0ABM3V5D1</accession>
<keyword evidence="6 8" id="KW-0675">Receptor</keyword>
<feature type="transmembrane region" description="Helical" evidence="8">
    <location>
        <begin position="186"/>
        <end position="207"/>
    </location>
</feature>
<sequence length="425" mass="47982">MEISEPSISILFLSKVFTLAPYSLQRNAKGIYIIDKSVPFIFYSSSIILLLVFLTYRGLLYDANSNVPIRMKTATSKIVTALDVSVVVLASVAGVFCGIVGLNTTRELNGRLRKVDETINGFKDVKRERTKALILLIVPMLSITILLGLDIGTWLRKAASMKVHEDDETDIEPISDMNIKWYIPFYSLYLVLTVLHISFANTTFGLWKRFKGLNRLLRTSFLPHVRVKEPQMTKNPKITTVKANSTVSSSSSLASESYQQNGKTKSLLLKLMAETHESLGKCVKLVSSYYGMAILIILVSCFLHLLATAYFLLIELFSNKDSGYVWLQVMWIIFHALRLLAVVEPCHRLTVESTQTIHIICEIERTIHDSILAEEVKKFWQQLLVYEPRFSACGLCMVDRNILAAMFSGIATYLVILIQFQKTNG</sequence>
<dbReference type="GeneID" id="101888578"/>
<dbReference type="Pfam" id="PF08395">
    <property type="entry name" value="7tm_7"/>
    <property type="match status" value="1"/>
</dbReference>
<dbReference type="Proteomes" id="UP001652621">
    <property type="component" value="Unplaced"/>
</dbReference>
<feature type="transmembrane region" description="Helical" evidence="8">
    <location>
        <begin position="402"/>
        <end position="420"/>
    </location>
</feature>
<gene>
    <name evidence="10" type="primary">LOC101888578</name>
</gene>
<keyword evidence="2 8" id="KW-1003">Cell membrane</keyword>
<dbReference type="RefSeq" id="XP_058980982.1">
    <property type="nucleotide sequence ID" value="XM_059124999.1"/>
</dbReference>
<evidence type="ECO:0000256" key="8">
    <source>
        <dbReference type="RuleBase" id="RU363108"/>
    </source>
</evidence>